<gene>
    <name evidence="3" type="primary">flgA</name>
    <name evidence="3" type="ordered locus">PSMK_26600</name>
</gene>
<dbReference type="EMBL" id="AP012338">
    <property type="protein sequence ID" value="BAM04819.1"/>
    <property type="molecule type" value="Genomic_DNA"/>
</dbReference>
<dbReference type="NCBIfam" id="TIGR03170">
    <property type="entry name" value="flgA_cterm"/>
    <property type="match status" value="1"/>
</dbReference>
<dbReference type="InterPro" id="IPR039246">
    <property type="entry name" value="Flagellar_FlgA"/>
</dbReference>
<dbReference type="Gene3D" id="2.30.30.760">
    <property type="match status" value="1"/>
</dbReference>
<dbReference type="Proteomes" id="UP000007881">
    <property type="component" value="Chromosome"/>
</dbReference>
<dbReference type="AlphaFoldDB" id="I0IHT1"/>
<dbReference type="GO" id="GO:0044780">
    <property type="term" value="P:bacterial-type flagellum assembly"/>
    <property type="evidence" value="ECO:0007669"/>
    <property type="project" value="InterPro"/>
</dbReference>
<dbReference type="STRING" id="1142394.PSMK_26600"/>
<protein>
    <submittedName>
        <fullName evidence="3">Putative flagella basal body P-ring formation protein FlgA</fullName>
    </submittedName>
</protein>
<reference evidence="3 4" key="1">
    <citation type="submission" date="2012-02" db="EMBL/GenBank/DDBJ databases">
        <title>Complete genome sequence of Phycisphaera mikurensis NBRC 102666.</title>
        <authorList>
            <person name="Ankai A."/>
            <person name="Hosoyama A."/>
            <person name="Terui Y."/>
            <person name="Sekine M."/>
            <person name="Fukai R."/>
            <person name="Kato Y."/>
            <person name="Nakamura S."/>
            <person name="Yamada-Narita S."/>
            <person name="Kawakoshi A."/>
            <person name="Fukunaga Y."/>
            <person name="Yamazaki S."/>
            <person name="Fujita N."/>
        </authorList>
    </citation>
    <scope>NUCLEOTIDE SEQUENCE [LARGE SCALE GENOMIC DNA]</scope>
    <source>
        <strain evidence="4">NBRC 102666 / KCTC 22515 / FYK2301M01</strain>
    </source>
</reference>
<dbReference type="HOGENOM" id="CLU_1097757_0_0_0"/>
<feature type="domain" description="Flagella basal body P-ring formation protein FlgA SAF" evidence="2">
    <location>
        <begin position="123"/>
        <end position="250"/>
    </location>
</feature>
<accession>I0IHT1</accession>
<dbReference type="eggNOG" id="COG1261">
    <property type="taxonomic scope" value="Bacteria"/>
</dbReference>
<sequence length="253" mass="25970">MRNLPAPAAAPPTPAPVAAGSPAPAAGATPAPPAADPLGDRLRHRLAGWLGLSPDDHDDLRVTAAADDAALLARPADGTRFRVEPLGRPRLGRVSVRIEERDPEGALTLHTVSVETEREVLAAVATGPIRRGDTFSAANVALRAVTIGREPAGAEAPLRTLDGVLGAEAEVSLRPGTRLVPGHLARPALVDRGGHVTVRVAAGAIELVAEGFAEGDAALGEAVTVRLGEARGPRARTVDAVVTGANEVRVDRF</sequence>
<evidence type="ECO:0000259" key="2">
    <source>
        <dbReference type="Pfam" id="PF13144"/>
    </source>
</evidence>
<dbReference type="InterPro" id="IPR017585">
    <property type="entry name" value="SAF_FlgA"/>
</dbReference>
<evidence type="ECO:0000256" key="1">
    <source>
        <dbReference type="SAM" id="MobiDB-lite"/>
    </source>
</evidence>
<feature type="compositionally biased region" description="Low complexity" evidence="1">
    <location>
        <begin position="16"/>
        <end position="29"/>
    </location>
</feature>
<dbReference type="Pfam" id="PF13144">
    <property type="entry name" value="ChapFlgA"/>
    <property type="match status" value="1"/>
</dbReference>
<dbReference type="CDD" id="cd11614">
    <property type="entry name" value="SAF_CpaB_FlgA_like"/>
    <property type="match status" value="1"/>
</dbReference>
<dbReference type="PANTHER" id="PTHR36307">
    <property type="entry name" value="FLAGELLA BASAL BODY P-RING FORMATION PROTEIN FLGA"/>
    <property type="match status" value="1"/>
</dbReference>
<dbReference type="PANTHER" id="PTHR36307:SF1">
    <property type="entry name" value="FLAGELLA BASAL BODY P-RING FORMATION PROTEIN FLGA"/>
    <property type="match status" value="1"/>
</dbReference>
<keyword evidence="3" id="KW-0282">Flagellum</keyword>
<keyword evidence="3" id="KW-0966">Cell projection</keyword>
<keyword evidence="3" id="KW-0969">Cilium</keyword>
<evidence type="ECO:0000313" key="4">
    <source>
        <dbReference type="Proteomes" id="UP000007881"/>
    </source>
</evidence>
<dbReference type="KEGG" id="phm:PSMK_26600"/>
<keyword evidence="4" id="KW-1185">Reference proteome</keyword>
<evidence type="ECO:0000313" key="3">
    <source>
        <dbReference type="EMBL" id="BAM04819.1"/>
    </source>
</evidence>
<proteinExistence type="predicted"/>
<feature type="region of interest" description="Disordered" evidence="1">
    <location>
        <begin position="1"/>
        <end position="38"/>
    </location>
</feature>
<organism evidence="3 4">
    <name type="scientific">Phycisphaera mikurensis (strain NBRC 102666 / KCTC 22515 / FYK2301M01)</name>
    <dbReference type="NCBI Taxonomy" id="1142394"/>
    <lineage>
        <taxon>Bacteria</taxon>
        <taxon>Pseudomonadati</taxon>
        <taxon>Planctomycetota</taxon>
        <taxon>Phycisphaerae</taxon>
        <taxon>Phycisphaerales</taxon>
        <taxon>Phycisphaeraceae</taxon>
        <taxon>Phycisphaera</taxon>
    </lineage>
</organism>
<name>I0IHT1_PHYMF</name>